<dbReference type="InterPro" id="IPR001304">
    <property type="entry name" value="C-type_lectin-like"/>
</dbReference>
<sequence>MDDVVYGNMGRGLWEDPTVSRQKCRSPAPSPCAEGTSGPQQCWGRRTVLVALGLSATAVLCVIILSVLLARVSQSLTSTRKDLKDFRAELSLATGPHNRSCQLCPTWWLPAQGSCYFFSQGQATWAEAQRLCLASEAHLVVVGDLEEQNFLKEANRDHSYWLGLKAIRHSSGNIQYYQWVDGTRLNLRGFQSIKWRKESLFYFLAWCVRLQGSPSRLRLPESKGWGQSYQDSQSVKKKPRLRPQPCVFLFLTPLKTQRPGLKPQRGPGREHLVITGAPAPTDRPGSGKWPLVGRQKYRKKRKWGGHRNGGG</sequence>
<feature type="domain" description="C-type lectin" evidence="4">
    <location>
        <begin position="111"/>
        <end position="225"/>
    </location>
</feature>
<name>A0ABM3WLD0_ERIEU</name>
<dbReference type="PROSITE" id="PS50041">
    <property type="entry name" value="C_TYPE_LECTIN_2"/>
    <property type="match status" value="1"/>
</dbReference>
<gene>
    <name evidence="6" type="primary">LOC132535500</name>
</gene>
<accession>A0ABM3WLD0</accession>
<evidence type="ECO:0000256" key="1">
    <source>
        <dbReference type="ARBA" id="ARBA00004401"/>
    </source>
</evidence>
<dbReference type="SMART" id="SM00034">
    <property type="entry name" value="CLECT"/>
    <property type="match status" value="1"/>
</dbReference>
<dbReference type="PANTHER" id="PTHR45710:SF26">
    <property type="entry name" value="RH26557P"/>
    <property type="match status" value="1"/>
</dbReference>
<feature type="region of interest" description="Disordered" evidence="2">
    <location>
        <begin position="20"/>
        <end position="39"/>
    </location>
</feature>
<evidence type="ECO:0000256" key="2">
    <source>
        <dbReference type="SAM" id="MobiDB-lite"/>
    </source>
</evidence>
<proteinExistence type="predicted"/>
<dbReference type="SUPFAM" id="SSF56436">
    <property type="entry name" value="C-type lectin-like"/>
    <property type="match status" value="1"/>
</dbReference>
<dbReference type="InterPro" id="IPR050828">
    <property type="entry name" value="C-type_lectin/matrix_domain"/>
</dbReference>
<dbReference type="Gene3D" id="3.10.100.10">
    <property type="entry name" value="Mannose-Binding Protein A, subunit A"/>
    <property type="match status" value="1"/>
</dbReference>
<organism evidence="5 6">
    <name type="scientific">Erinaceus europaeus</name>
    <name type="common">Western European hedgehog</name>
    <dbReference type="NCBI Taxonomy" id="9365"/>
    <lineage>
        <taxon>Eukaryota</taxon>
        <taxon>Metazoa</taxon>
        <taxon>Chordata</taxon>
        <taxon>Craniata</taxon>
        <taxon>Vertebrata</taxon>
        <taxon>Euteleostomi</taxon>
        <taxon>Mammalia</taxon>
        <taxon>Eutheria</taxon>
        <taxon>Laurasiatheria</taxon>
        <taxon>Eulipotyphla</taxon>
        <taxon>Erinaceidae</taxon>
        <taxon>Erinaceinae</taxon>
        <taxon>Erinaceus</taxon>
    </lineage>
</organism>
<feature type="region of interest" description="Disordered" evidence="2">
    <location>
        <begin position="258"/>
        <end position="311"/>
    </location>
</feature>
<feature type="transmembrane region" description="Helical" evidence="3">
    <location>
        <begin position="48"/>
        <end position="70"/>
    </location>
</feature>
<evidence type="ECO:0000313" key="5">
    <source>
        <dbReference type="Proteomes" id="UP001652624"/>
    </source>
</evidence>
<dbReference type="InterPro" id="IPR016187">
    <property type="entry name" value="CTDL_fold"/>
</dbReference>
<comment type="subcellular location">
    <subcellularLocation>
        <location evidence="1">Cell membrane</location>
        <topology evidence="1">Single-pass type II membrane protein</topology>
    </subcellularLocation>
</comment>
<protein>
    <submittedName>
        <fullName evidence="6">C-type lectin domain family 2 member G-like isoform X1</fullName>
    </submittedName>
</protein>
<keyword evidence="3" id="KW-0472">Membrane</keyword>
<evidence type="ECO:0000259" key="4">
    <source>
        <dbReference type="PROSITE" id="PS50041"/>
    </source>
</evidence>
<evidence type="ECO:0000256" key="3">
    <source>
        <dbReference type="SAM" id="Phobius"/>
    </source>
</evidence>
<dbReference type="RefSeq" id="XP_060037374.1">
    <property type="nucleotide sequence ID" value="XM_060181391.1"/>
</dbReference>
<dbReference type="GeneID" id="132535500"/>
<dbReference type="PANTHER" id="PTHR45710">
    <property type="entry name" value="C-TYPE LECTIN DOMAIN-CONTAINING PROTEIN 180"/>
    <property type="match status" value="1"/>
</dbReference>
<dbReference type="InterPro" id="IPR016186">
    <property type="entry name" value="C-type_lectin-like/link_sf"/>
</dbReference>
<keyword evidence="3" id="KW-0812">Transmembrane</keyword>
<dbReference type="Proteomes" id="UP001652624">
    <property type="component" value="Chromosome 23"/>
</dbReference>
<dbReference type="Pfam" id="PF00059">
    <property type="entry name" value="Lectin_C"/>
    <property type="match status" value="1"/>
</dbReference>
<reference evidence="6" key="1">
    <citation type="submission" date="2025-08" db="UniProtKB">
        <authorList>
            <consortium name="RefSeq"/>
        </authorList>
    </citation>
    <scope>IDENTIFICATION</scope>
</reference>
<keyword evidence="3" id="KW-1133">Transmembrane helix</keyword>
<feature type="compositionally biased region" description="Basic residues" evidence="2">
    <location>
        <begin position="295"/>
        <end position="305"/>
    </location>
</feature>
<evidence type="ECO:0000313" key="6">
    <source>
        <dbReference type="RefSeq" id="XP_060037374.1"/>
    </source>
</evidence>
<keyword evidence="5" id="KW-1185">Reference proteome</keyword>